<evidence type="ECO:0008006" key="5">
    <source>
        <dbReference type="Google" id="ProtNLM"/>
    </source>
</evidence>
<keyword evidence="4" id="KW-1185">Reference proteome</keyword>
<dbReference type="OrthoDB" id="8966854at2"/>
<proteinExistence type="predicted"/>
<feature type="transmembrane region" description="Helical" evidence="2">
    <location>
        <begin position="90"/>
        <end position="111"/>
    </location>
</feature>
<evidence type="ECO:0000256" key="2">
    <source>
        <dbReference type="SAM" id="Phobius"/>
    </source>
</evidence>
<evidence type="ECO:0000313" key="4">
    <source>
        <dbReference type="Proteomes" id="UP000285190"/>
    </source>
</evidence>
<gene>
    <name evidence="3" type="ORF">D3870_00775</name>
</gene>
<accession>A0A418WWY1</accession>
<name>A0A418WWY1_9BURK</name>
<feature type="transmembrane region" description="Helical" evidence="2">
    <location>
        <begin position="57"/>
        <end position="78"/>
    </location>
</feature>
<dbReference type="Proteomes" id="UP000285190">
    <property type="component" value="Unassembled WGS sequence"/>
</dbReference>
<keyword evidence="2" id="KW-1133">Transmembrane helix</keyword>
<keyword evidence="2" id="KW-0472">Membrane</keyword>
<sequence>MGNSDDTNPVADQPRKPLPQGYRQGLITAITVLLGFSLGFFRFWGFEAPGMWTWRSIIPATALMVAVMLQTIALYRALRLEDDEEREYRKTVAWFIASAVALVAGLILAALEIA</sequence>
<evidence type="ECO:0000313" key="3">
    <source>
        <dbReference type="EMBL" id="RJG04746.1"/>
    </source>
</evidence>
<dbReference type="RefSeq" id="WP_119735853.1">
    <property type="nucleotide sequence ID" value="NZ_QYUN01000002.1"/>
</dbReference>
<feature type="region of interest" description="Disordered" evidence="1">
    <location>
        <begin position="1"/>
        <end position="20"/>
    </location>
</feature>
<feature type="transmembrane region" description="Helical" evidence="2">
    <location>
        <begin position="25"/>
        <end position="45"/>
    </location>
</feature>
<protein>
    <recommendedName>
        <fullName evidence="5">Transmembrane protein</fullName>
    </recommendedName>
</protein>
<organism evidence="3 4">
    <name type="scientific">Noviherbaspirillum cavernae</name>
    <dbReference type="NCBI Taxonomy" id="2320862"/>
    <lineage>
        <taxon>Bacteria</taxon>
        <taxon>Pseudomonadati</taxon>
        <taxon>Pseudomonadota</taxon>
        <taxon>Betaproteobacteria</taxon>
        <taxon>Burkholderiales</taxon>
        <taxon>Oxalobacteraceae</taxon>
        <taxon>Noviherbaspirillum</taxon>
    </lineage>
</organism>
<dbReference type="AlphaFoldDB" id="A0A418WWY1"/>
<keyword evidence="2" id="KW-0812">Transmembrane</keyword>
<dbReference type="EMBL" id="QYUN01000002">
    <property type="protein sequence ID" value="RJG04746.1"/>
    <property type="molecule type" value="Genomic_DNA"/>
</dbReference>
<reference evidence="3 4" key="1">
    <citation type="submission" date="2018-09" db="EMBL/GenBank/DDBJ databases">
        <authorList>
            <person name="Zhu H."/>
        </authorList>
    </citation>
    <scope>NUCLEOTIDE SEQUENCE [LARGE SCALE GENOMIC DNA]</scope>
    <source>
        <strain evidence="3 4">K2R10-39</strain>
    </source>
</reference>
<evidence type="ECO:0000256" key="1">
    <source>
        <dbReference type="SAM" id="MobiDB-lite"/>
    </source>
</evidence>
<comment type="caution">
    <text evidence="3">The sequence shown here is derived from an EMBL/GenBank/DDBJ whole genome shotgun (WGS) entry which is preliminary data.</text>
</comment>